<dbReference type="CDD" id="cd04322">
    <property type="entry name" value="LysRS_N"/>
    <property type="match status" value="1"/>
</dbReference>
<keyword evidence="8" id="KW-0648">Protein biosynthesis</keyword>
<dbReference type="EC" id="6.1.1.6" evidence="3 12"/>
<dbReference type="CDD" id="cd00775">
    <property type="entry name" value="LysRS_core"/>
    <property type="match status" value="1"/>
</dbReference>
<evidence type="ECO:0000256" key="8">
    <source>
        <dbReference type="ARBA" id="ARBA00022917"/>
    </source>
</evidence>
<evidence type="ECO:0000256" key="6">
    <source>
        <dbReference type="ARBA" id="ARBA00022741"/>
    </source>
</evidence>
<evidence type="ECO:0000256" key="7">
    <source>
        <dbReference type="ARBA" id="ARBA00022840"/>
    </source>
</evidence>
<dbReference type="PROSITE" id="PS50862">
    <property type="entry name" value="AA_TRNA_LIGASE_II"/>
    <property type="match status" value="1"/>
</dbReference>
<dbReference type="GO" id="GO:0006430">
    <property type="term" value="P:lysyl-tRNA aminoacylation"/>
    <property type="evidence" value="ECO:0007669"/>
    <property type="project" value="InterPro"/>
</dbReference>
<dbReference type="GO" id="GO:0004824">
    <property type="term" value="F:lysine-tRNA ligase activity"/>
    <property type="evidence" value="ECO:0007669"/>
    <property type="project" value="UniProtKB-EC"/>
</dbReference>
<dbReference type="InterPro" id="IPR034762">
    <property type="entry name" value="Lys-tRNA-ligase_II_bac/euk"/>
</dbReference>
<dbReference type="Gene3D" id="3.30.930.10">
    <property type="entry name" value="Bira Bifunctional Protein, Domain 2"/>
    <property type="match status" value="1"/>
</dbReference>
<evidence type="ECO:0000256" key="12">
    <source>
        <dbReference type="RuleBase" id="RU003748"/>
    </source>
</evidence>
<evidence type="ECO:0000256" key="9">
    <source>
        <dbReference type="ARBA" id="ARBA00023146"/>
    </source>
</evidence>
<dbReference type="InterPro" id="IPR006195">
    <property type="entry name" value="aa-tRNA-synth_II"/>
</dbReference>
<dbReference type="AlphaFoldDB" id="A0A445ENV4"/>
<dbReference type="GO" id="GO:0005524">
    <property type="term" value="F:ATP binding"/>
    <property type="evidence" value="ECO:0007669"/>
    <property type="project" value="UniProtKB-KW"/>
</dbReference>
<dbReference type="FunFam" id="3.30.930.10:FF:000051">
    <property type="entry name" value="Lysine--tRNA ligase"/>
    <property type="match status" value="1"/>
</dbReference>
<dbReference type="PRINTS" id="PR00982">
    <property type="entry name" value="TRNASYNTHLYS"/>
</dbReference>
<evidence type="ECO:0000256" key="1">
    <source>
        <dbReference type="ARBA" id="ARBA00004496"/>
    </source>
</evidence>
<dbReference type="NCBIfam" id="TIGR00499">
    <property type="entry name" value="lysS_bact"/>
    <property type="match status" value="1"/>
</dbReference>
<dbReference type="InterPro" id="IPR004365">
    <property type="entry name" value="NA-bd_OB_tRNA"/>
</dbReference>
<comment type="similarity">
    <text evidence="2">Belongs to the class-II aminoacyl-tRNA synthetase family.</text>
</comment>
<dbReference type="Pfam" id="PF00152">
    <property type="entry name" value="tRNA-synt_2"/>
    <property type="match status" value="1"/>
</dbReference>
<keyword evidence="5" id="KW-0436">Ligase</keyword>
<accession>A0A445ENV4</accession>
<keyword evidence="6" id="KW-0547">Nucleotide-binding</keyword>
<reference evidence="15 16" key="1">
    <citation type="submission" date="2019-01" db="EMBL/GenBank/DDBJ databases">
        <title>Sequencing of cultivated peanut Arachis hypogaea provides insights into genome evolution and oil improvement.</title>
        <authorList>
            <person name="Chen X."/>
        </authorList>
    </citation>
    <scope>NUCLEOTIDE SEQUENCE [LARGE SCALE GENOMIC DNA]</scope>
    <source>
        <strain evidence="16">cv. Fuhuasheng</strain>
        <tissue evidence="15">Leaves</tissue>
    </source>
</reference>
<evidence type="ECO:0000256" key="13">
    <source>
        <dbReference type="SAM" id="MobiDB-lite"/>
    </source>
</evidence>
<protein>
    <recommendedName>
        <fullName evidence="3 12">Lysine--tRNA ligase</fullName>
        <ecNumber evidence="3 12">6.1.1.6</ecNumber>
    </recommendedName>
    <alternativeName>
        <fullName evidence="10 12">Lysyl-tRNA synthetase</fullName>
    </alternativeName>
</protein>
<comment type="subcellular location">
    <subcellularLocation>
        <location evidence="1">Cytoplasm</location>
    </subcellularLocation>
</comment>
<organism evidence="15 16">
    <name type="scientific">Arachis hypogaea</name>
    <name type="common">Peanut</name>
    <dbReference type="NCBI Taxonomy" id="3818"/>
    <lineage>
        <taxon>Eukaryota</taxon>
        <taxon>Viridiplantae</taxon>
        <taxon>Streptophyta</taxon>
        <taxon>Embryophyta</taxon>
        <taxon>Tracheophyta</taxon>
        <taxon>Spermatophyta</taxon>
        <taxon>Magnoliopsida</taxon>
        <taxon>eudicotyledons</taxon>
        <taxon>Gunneridae</taxon>
        <taxon>Pentapetalae</taxon>
        <taxon>rosids</taxon>
        <taxon>fabids</taxon>
        <taxon>Fabales</taxon>
        <taxon>Fabaceae</taxon>
        <taxon>Papilionoideae</taxon>
        <taxon>50 kb inversion clade</taxon>
        <taxon>dalbergioids sensu lato</taxon>
        <taxon>Dalbergieae</taxon>
        <taxon>Pterocarpus clade</taxon>
        <taxon>Arachis</taxon>
    </lineage>
</organism>
<feature type="domain" description="Aminoacyl-transfer RNA synthetases class-II family profile" evidence="14">
    <location>
        <begin position="300"/>
        <end position="630"/>
    </location>
</feature>
<evidence type="ECO:0000256" key="11">
    <source>
        <dbReference type="ARBA" id="ARBA00048573"/>
    </source>
</evidence>
<gene>
    <name evidence="15" type="ORF">Ahy_A01g001534</name>
</gene>
<dbReference type="InterPro" id="IPR012340">
    <property type="entry name" value="NA-bd_OB-fold"/>
</dbReference>
<dbReference type="InterPro" id="IPR045864">
    <property type="entry name" value="aa-tRNA-synth_II/BPL/LPL"/>
</dbReference>
<keyword evidence="9" id="KW-0030">Aminoacyl-tRNA synthetase</keyword>
<dbReference type="GO" id="GO:0005829">
    <property type="term" value="C:cytosol"/>
    <property type="evidence" value="ECO:0007669"/>
    <property type="project" value="TreeGrafter"/>
</dbReference>
<comment type="catalytic activity">
    <reaction evidence="11 12">
        <text>tRNA(Lys) + L-lysine + ATP = L-lysyl-tRNA(Lys) + AMP + diphosphate</text>
        <dbReference type="Rhea" id="RHEA:20792"/>
        <dbReference type="Rhea" id="RHEA-COMP:9696"/>
        <dbReference type="Rhea" id="RHEA-COMP:9697"/>
        <dbReference type="ChEBI" id="CHEBI:30616"/>
        <dbReference type="ChEBI" id="CHEBI:32551"/>
        <dbReference type="ChEBI" id="CHEBI:33019"/>
        <dbReference type="ChEBI" id="CHEBI:78442"/>
        <dbReference type="ChEBI" id="CHEBI:78529"/>
        <dbReference type="ChEBI" id="CHEBI:456215"/>
        <dbReference type="EC" id="6.1.1.6"/>
    </reaction>
</comment>
<dbReference type="NCBIfam" id="NF001756">
    <property type="entry name" value="PRK00484.1"/>
    <property type="match status" value="1"/>
</dbReference>
<keyword evidence="16" id="KW-1185">Reference proteome</keyword>
<evidence type="ECO:0000256" key="3">
    <source>
        <dbReference type="ARBA" id="ARBA00013166"/>
    </source>
</evidence>
<dbReference type="InterPro" id="IPR004364">
    <property type="entry name" value="Aa-tRNA-synt_II"/>
</dbReference>
<dbReference type="PANTHER" id="PTHR42918">
    <property type="entry name" value="LYSYL-TRNA SYNTHETASE"/>
    <property type="match status" value="1"/>
</dbReference>
<evidence type="ECO:0000256" key="2">
    <source>
        <dbReference type="ARBA" id="ARBA00008226"/>
    </source>
</evidence>
<dbReference type="PANTHER" id="PTHR42918:SF9">
    <property type="entry name" value="LYSINE--TRNA LIGASE"/>
    <property type="match status" value="1"/>
</dbReference>
<dbReference type="HAMAP" id="MF_00252">
    <property type="entry name" value="Lys_tRNA_synth_class2"/>
    <property type="match status" value="1"/>
</dbReference>
<evidence type="ECO:0000256" key="10">
    <source>
        <dbReference type="ARBA" id="ARBA00030563"/>
    </source>
</evidence>
<feature type="region of interest" description="Disordered" evidence="13">
    <location>
        <begin position="81"/>
        <end position="102"/>
    </location>
</feature>
<keyword evidence="7" id="KW-0067">ATP-binding</keyword>
<evidence type="ECO:0000259" key="14">
    <source>
        <dbReference type="PROSITE" id="PS50862"/>
    </source>
</evidence>
<dbReference type="InterPro" id="IPR044136">
    <property type="entry name" value="Lys-tRNA-ligase_II_N"/>
</dbReference>
<evidence type="ECO:0000256" key="4">
    <source>
        <dbReference type="ARBA" id="ARBA00022490"/>
    </source>
</evidence>
<dbReference type="SUPFAM" id="SSF50249">
    <property type="entry name" value="Nucleic acid-binding proteins"/>
    <property type="match status" value="1"/>
</dbReference>
<dbReference type="PIRSF" id="PIRSF039101">
    <property type="entry name" value="LysRS2"/>
    <property type="match status" value="1"/>
</dbReference>
<comment type="caution">
    <text evidence="15">The sequence shown here is derived from an EMBL/GenBank/DDBJ whole genome shotgun (WGS) entry which is preliminary data.</text>
</comment>
<dbReference type="InterPro" id="IPR018149">
    <property type="entry name" value="Lys-tRNA-synth_II_C"/>
</dbReference>
<dbReference type="FunFam" id="2.40.50.140:FF:000050">
    <property type="entry name" value="Lysine--tRNA ligase"/>
    <property type="match status" value="1"/>
</dbReference>
<evidence type="ECO:0000313" key="15">
    <source>
        <dbReference type="EMBL" id="RYR77056.1"/>
    </source>
</evidence>
<keyword evidence="4" id="KW-0963">Cytoplasm</keyword>
<sequence length="632" mass="71657">MTKFLVSSEFSQYKNNPPKVKNSFDDLKFLTHPGSRTRKNINPTSLLLHFSEFTILFSFDYSSGNRSSSNGISSSFVVGGRSSNSNSFSVGGHSSSSRRRAKQEQYLENRLKYLAAQKAEGINPYPHKFSVTMSISQYIDKYESLEKGEHLEDVSVSLSGRVMVKRPSGSKLVFYDLHGGGFKVQVIADASKSDLGEAGFSKFHSNVKRGDIVGVTGFPGKSKRGELSIFPKTFVVLSHCLHMMPRQKSAAAAADANLMKDPWVPGKTRNPETYILKDQETRYRMRHLDLMLNPEVREIFKTRSKIIAYIRRFLDNLDFLEVETPMMNMIAGGAAARPFVTHHNELNMRLFMRIAPELYLKELVVGGLDRVYEIGKQFRNEGIDLTHNPEFTTCEFYMAYMDYNDVMGITEQMLSGMVKELTKGSYKIKYHANGIDKDPIEIDFTPPFRRIDMIEGLEKMAGLSIPKDLAGEEANKYLRDACLRYDIKCPPPETTARLLDKLVGHFLEETCVNPTFIINHPEIMSPLAKWHRSKPGLTERFELFVNKHELCNAYTELNDPVVQRQRFAEQLKDRQSGDDEAMALDETFCTALEYGLPPTGGWGLGIDRLTMLLTDSQNIKEVLLFPAMKPQD</sequence>
<name>A0A445ENV4_ARAHY</name>
<dbReference type="Pfam" id="PF01336">
    <property type="entry name" value="tRNA_anti-codon"/>
    <property type="match status" value="1"/>
</dbReference>
<dbReference type="STRING" id="3818.A0A445ENV4"/>
<dbReference type="GO" id="GO:0000049">
    <property type="term" value="F:tRNA binding"/>
    <property type="evidence" value="ECO:0007669"/>
    <property type="project" value="TreeGrafter"/>
</dbReference>
<dbReference type="InterPro" id="IPR002313">
    <property type="entry name" value="Lys-tRNA-ligase_II"/>
</dbReference>
<dbReference type="SUPFAM" id="SSF55681">
    <property type="entry name" value="Class II aaRS and biotin synthetases"/>
    <property type="match status" value="1"/>
</dbReference>
<dbReference type="Proteomes" id="UP000289738">
    <property type="component" value="Chromosome A01"/>
</dbReference>
<proteinExistence type="inferred from homology"/>
<dbReference type="EMBL" id="SDMP01000001">
    <property type="protein sequence ID" value="RYR77056.1"/>
    <property type="molecule type" value="Genomic_DNA"/>
</dbReference>
<dbReference type="Gene3D" id="2.40.50.140">
    <property type="entry name" value="Nucleic acid-binding proteins"/>
    <property type="match status" value="1"/>
</dbReference>
<evidence type="ECO:0000256" key="5">
    <source>
        <dbReference type="ARBA" id="ARBA00022598"/>
    </source>
</evidence>
<feature type="compositionally biased region" description="Low complexity" evidence="13">
    <location>
        <begin position="81"/>
        <end position="95"/>
    </location>
</feature>
<evidence type="ECO:0000313" key="16">
    <source>
        <dbReference type="Proteomes" id="UP000289738"/>
    </source>
</evidence>